<accession>A0ABR2LAA2</accession>
<protein>
    <submittedName>
        <fullName evidence="4">Vacuolar protein sorting-associated protein 53</fullName>
    </submittedName>
</protein>
<reference evidence="4 5" key="1">
    <citation type="submission" date="2024-04" db="EMBL/GenBank/DDBJ databases">
        <title>Tritrichomonas musculus Genome.</title>
        <authorList>
            <person name="Alves-Ferreira E."/>
            <person name="Grigg M."/>
            <person name="Lorenzi H."/>
            <person name="Galac M."/>
        </authorList>
    </citation>
    <scope>NUCLEOTIDE SEQUENCE [LARGE SCALE GENOMIC DNA]</scope>
    <source>
        <strain evidence="4 5">EAF2021</strain>
    </source>
</reference>
<dbReference type="Pfam" id="PF04100">
    <property type="entry name" value="Vps53_N"/>
    <property type="match status" value="1"/>
</dbReference>
<evidence type="ECO:0000313" key="5">
    <source>
        <dbReference type="Proteomes" id="UP001470230"/>
    </source>
</evidence>
<dbReference type="InterPro" id="IPR007234">
    <property type="entry name" value="Vps53_N"/>
</dbReference>
<evidence type="ECO:0000256" key="1">
    <source>
        <dbReference type="SAM" id="Coils"/>
    </source>
</evidence>
<dbReference type="PANTHER" id="PTHR12820:SF0">
    <property type="entry name" value="VACUOLAR PROTEIN SORTING-ASSOCIATED PROTEIN 53 HOMOLOG"/>
    <property type="match status" value="1"/>
</dbReference>
<keyword evidence="5" id="KW-1185">Reference proteome</keyword>
<feature type="domain" description="Vps53 N-terminal" evidence="3">
    <location>
        <begin position="18"/>
        <end position="407"/>
    </location>
</feature>
<dbReference type="InterPro" id="IPR039766">
    <property type="entry name" value="Vps53"/>
</dbReference>
<dbReference type="PANTHER" id="PTHR12820">
    <property type="entry name" value="VACUOLAR SORTING PROTEIN 53"/>
    <property type="match status" value="1"/>
</dbReference>
<dbReference type="Proteomes" id="UP001470230">
    <property type="component" value="Unassembled WGS sequence"/>
</dbReference>
<evidence type="ECO:0000256" key="2">
    <source>
        <dbReference type="SAM" id="MobiDB-lite"/>
    </source>
</evidence>
<dbReference type="EMBL" id="JAPFFF010000001">
    <property type="protein sequence ID" value="KAK8900296.1"/>
    <property type="molecule type" value="Genomic_DNA"/>
</dbReference>
<feature type="compositionally biased region" description="Low complexity" evidence="2">
    <location>
        <begin position="520"/>
        <end position="534"/>
    </location>
</feature>
<sequence>MSSDPLLIDNIDAQLSTNDFDAVSYIDNLLPDDGSLMNVSLLIQKIQSRVQSTTISLRDAVRSYSSIGNNNSEILNDTRSSINVLSDRIQNIRDQATETENVISRICKDIKPLDNAKKNLTTTVTTLRRLQMMATTIKQLEINIDQVNYSQCAANILALTTFIEDFKKYESAPQLEPLLSKFYDLKRILRNKINTEWTTKISNGVNTQSSLPICAVIDAYAGDFRSSTIEDFCEKFLAPYEDAFRDSGLSEIHSRYDWFVHHASFFNKTYQSSFPKEWRMLYHLARLFCAKTTRHLNRILKKQAQLDVKQYLRAFELTVKFEQKLAELFSTVKTVYIDENTPMPDFPETAEGVCEKYAWIQRRDNHTGEIVKDPANEFIGTIASAFAPHIDVYLSAERANFEKIIKETENRPENDIDNISKTMESSTTLIMLMKSCLDKCAGFNVKQSLLDLFKMLKELLKQYANMLSRIMPTKPKKDEHYILMCCVPNTSSLLLSIVDSLSTKVSSLIDTNTNSNINLNSSSSSPNLPLANSRSKSRNYSIARGPQTETINVDDVKDSVGAELRKQLLIIVDAVIRECDTPLSQIVSNQWQTADFDSGNLPPRLTEILFNRFRIINSWLSNENINRLRSPFAQRVVAAIRDSMFRSRSGNIVKTASRIAIAAKELKIIVQECTSAESDFAKKRIDYEFIQLETELIILCCPDIAMTVTYITKAPKPSKEHFLSIVRLRGYTSSEEQAKYAAEYDKQSQLLKNELR</sequence>
<proteinExistence type="predicted"/>
<evidence type="ECO:0000313" key="4">
    <source>
        <dbReference type="EMBL" id="KAK8900296.1"/>
    </source>
</evidence>
<evidence type="ECO:0000259" key="3">
    <source>
        <dbReference type="Pfam" id="PF04100"/>
    </source>
</evidence>
<organism evidence="4 5">
    <name type="scientific">Tritrichomonas musculus</name>
    <dbReference type="NCBI Taxonomy" id="1915356"/>
    <lineage>
        <taxon>Eukaryota</taxon>
        <taxon>Metamonada</taxon>
        <taxon>Parabasalia</taxon>
        <taxon>Tritrichomonadida</taxon>
        <taxon>Tritrichomonadidae</taxon>
        <taxon>Tritrichomonas</taxon>
    </lineage>
</organism>
<name>A0ABR2LAA2_9EUKA</name>
<gene>
    <name evidence="4" type="ORF">M9Y10_002619</name>
</gene>
<feature type="region of interest" description="Disordered" evidence="2">
    <location>
        <begin position="520"/>
        <end position="541"/>
    </location>
</feature>
<keyword evidence="1" id="KW-0175">Coiled coil</keyword>
<comment type="caution">
    <text evidence="4">The sequence shown here is derived from an EMBL/GenBank/DDBJ whole genome shotgun (WGS) entry which is preliminary data.</text>
</comment>
<feature type="coiled-coil region" evidence="1">
    <location>
        <begin position="75"/>
        <end position="102"/>
    </location>
</feature>